<evidence type="ECO:0000313" key="2">
    <source>
        <dbReference type="Proteomes" id="UP000233551"/>
    </source>
</evidence>
<sequence length="362" mass="39872">MIQSQEDTHGNEEMIKKELCTITNKGPQVASSFNHVVSNLTGYSTERRFPSCYSSSFMPYCSLNQMSSAPMASAYALAKTHALTTSIHLSVPQVVWRHIFDNHHMGKHLCLESELNLQMWLSLDTYRRCNNPWHPIISCFKGRLIYISNSMWSLIFNNCFTRGYSIGRVLSISKSVKFASNSADCPSLSGSAPYVANHDLCGTLCSNEACSIGLTSSSDSASNPNSAFGANLASASDASSIYSVITTVFNEGRSRTTFSWQTLEGTVDELTQPLEVELVDELVPPQQTDLIKELSAQPPCERHPIEEETDNHRPSIQEEIVSPRPIWSQEPSAVNSSQLPSGVVALEPHGVNGTKMECQLGR</sequence>
<comment type="caution">
    <text evidence="1">The sequence shown here is derived from an EMBL/GenBank/DDBJ whole genome shotgun (WGS) entry which is preliminary data.</text>
</comment>
<dbReference type="Proteomes" id="UP000233551">
    <property type="component" value="Unassembled WGS sequence"/>
</dbReference>
<dbReference type="AlphaFoldDB" id="A0A2I0IM17"/>
<organism evidence="1 2">
    <name type="scientific">Punica granatum</name>
    <name type="common">Pomegranate</name>
    <dbReference type="NCBI Taxonomy" id="22663"/>
    <lineage>
        <taxon>Eukaryota</taxon>
        <taxon>Viridiplantae</taxon>
        <taxon>Streptophyta</taxon>
        <taxon>Embryophyta</taxon>
        <taxon>Tracheophyta</taxon>
        <taxon>Spermatophyta</taxon>
        <taxon>Magnoliopsida</taxon>
        <taxon>eudicotyledons</taxon>
        <taxon>Gunneridae</taxon>
        <taxon>Pentapetalae</taxon>
        <taxon>rosids</taxon>
        <taxon>malvids</taxon>
        <taxon>Myrtales</taxon>
        <taxon>Lythraceae</taxon>
        <taxon>Punica</taxon>
    </lineage>
</organism>
<name>A0A2I0IM17_PUNGR</name>
<gene>
    <name evidence="1" type="ORF">CRG98_034527</name>
</gene>
<keyword evidence="2" id="KW-1185">Reference proteome</keyword>
<protein>
    <submittedName>
        <fullName evidence="1">Uncharacterized protein</fullName>
    </submittedName>
</protein>
<dbReference type="EMBL" id="PGOL01002781">
    <property type="protein sequence ID" value="PKI45065.1"/>
    <property type="molecule type" value="Genomic_DNA"/>
</dbReference>
<proteinExistence type="predicted"/>
<evidence type="ECO:0000313" key="1">
    <source>
        <dbReference type="EMBL" id="PKI45065.1"/>
    </source>
</evidence>
<reference evidence="1 2" key="1">
    <citation type="submission" date="2017-11" db="EMBL/GenBank/DDBJ databases">
        <title>De-novo sequencing of pomegranate (Punica granatum L.) genome.</title>
        <authorList>
            <person name="Akparov Z."/>
            <person name="Amiraslanov A."/>
            <person name="Hajiyeva S."/>
            <person name="Abbasov M."/>
            <person name="Kaur K."/>
            <person name="Hamwieh A."/>
            <person name="Solovyev V."/>
            <person name="Salamov A."/>
            <person name="Braich B."/>
            <person name="Kosarev P."/>
            <person name="Mahmoud A."/>
            <person name="Hajiyev E."/>
            <person name="Babayeva S."/>
            <person name="Izzatullayeva V."/>
            <person name="Mammadov A."/>
            <person name="Mammadov A."/>
            <person name="Sharifova S."/>
            <person name="Ojaghi J."/>
            <person name="Eynullazada K."/>
            <person name="Bayramov B."/>
            <person name="Abdulazimova A."/>
            <person name="Shahmuradov I."/>
        </authorList>
    </citation>
    <scope>NUCLEOTIDE SEQUENCE [LARGE SCALE GENOMIC DNA]</scope>
    <source>
        <strain evidence="2">cv. AG2017</strain>
        <tissue evidence="1">Leaf</tissue>
    </source>
</reference>
<accession>A0A2I0IM17</accession>